<sequence>MAAKLTASTASAQMLSYVLSSLASEGVIGNPIKESSRDFPSEKRTKLDNDHHSSKVLPQNSQPPVPPYPHPDSIYHSIPITYQELTANEPPSPPSSPPPLPPMPSYPMPQFMQTSESGSVPYGYGTTQHQPPPMPGYPSLGSPVSGVSPFTSPPSYTYPSFQGSEGGFYSQPASM</sequence>
<feature type="region of interest" description="Disordered" evidence="1">
    <location>
        <begin position="26"/>
        <end position="148"/>
    </location>
</feature>
<comment type="caution">
    <text evidence="2">The sequence shown here is derived from an EMBL/GenBank/DDBJ whole genome shotgun (WGS) entry which is preliminary data.</text>
</comment>
<feature type="compositionally biased region" description="Low complexity" evidence="1">
    <location>
        <begin position="137"/>
        <end position="148"/>
    </location>
</feature>
<accession>A0A7J0DHM1</accession>
<dbReference type="EMBL" id="BJWL01000211">
    <property type="protein sequence ID" value="GFS34347.1"/>
    <property type="molecule type" value="Genomic_DNA"/>
</dbReference>
<dbReference type="AlphaFoldDB" id="A0A7J0DHM1"/>
<keyword evidence="3" id="KW-1185">Reference proteome</keyword>
<protein>
    <submittedName>
        <fullName evidence="2">Uncharacterized protein</fullName>
    </submittedName>
</protein>
<dbReference type="OrthoDB" id="10648569at2759"/>
<feature type="compositionally biased region" description="Pro residues" evidence="1">
    <location>
        <begin position="90"/>
        <end position="107"/>
    </location>
</feature>
<dbReference type="Proteomes" id="UP000585474">
    <property type="component" value="Unassembled WGS sequence"/>
</dbReference>
<feature type="compositionally biased region" description="Basic and acidic residues" evidence="1">
    <location>
        <begin position="34"/>
        <end position="53"/>
    </location>
</feature>
<evidence type="ECO:0000313" key="3">
    <source>
        <dbReference type="Proteomes" id="UP000585474"/>
    </source>
</evidence>
<name>A0A7J0DHM1_9ERIC</name>
<gene>
    <name evidence="2" type="ORF">Acr_00g0033450</name>
</gene>
<reference evidence="3" key="1">
    <citation type="submission" date="2019-07" db="EMBL/GenBank/DDBJ databases">
        <title>De Novo Assembly of kiwifruit Actinidia rufa.</title>
        <authorList>
            <person name="Sugita-Konishi S."/>
            <person name="Sato K."/>
            <person name="Mori E."/>
            <person name="Abe Y."/>
            <person name="Kisaki G."/>
            <person name="Hamano K."/>
            <person name="Suezawa K."/>
            <person name="Otani M."/>
            <person name="Fukuda T."/>
            <person name="Manabe T."/>
            <person name="Gomi K."/>
            <person name="Tabuchi M."/>
            <person name="Akimitsu K."/>
            <person name="Kataoka I."/>
        </authorList>
    </citation>
    <scope>NUCLEOTIDE SEQUENCE [LARGE SCALE GENOMIC DNA]</scope>
    <source>
        <strain evidence="3">cv. Fuchu</strain>
    </source>
</reference>
<evidence type="ECO:0000256" key="1">
    <source>
        <dbReference type="SAM" id="MobiDB-lite"/>
    </source>
</evidence>
<proteinExistence type="predicted"/>
<evidence type="ECO:0000313" key="2">
    <source>
        <dbReference type="EMBL" id="GFS34347.1"/>
    </source>
</evidence>
<organism evidence="2 3">
    <name type="scientific">Actinidia rufa</name>
    <dbReference type="NCBI Taxonomy" id="165716"/>
    <lineage>
        <taxon>Eukaryota</taxon>
        <taxon>Viridiplantae</taxon>
        <taxon>Streptophyta</taxon>
        <taxon>Embryophyta</taxon>
        <taxon>Tracheophyta</taxon>
        <taxon>Spermatophyta</taxon>
        <taxon>Magnoliopsida</taxon>
        <taxon>eudicotyledons</taxon>
        <taxon>Gunneridae</taxon>
        <taxon>Pentapetalae</taxon>
        <taxon>asterids</taxon>
        <taxon>Ericales</taxon>
        <taxon>Actinidiaceae</taxon>
        <taxon>Actinidia</taxon>
    </lineage>
</organism>
<feature type="compositionally biased region" description="Pro residues" evidence="1">
    <location>
        <begin position="61"/>
        <end position="70"/>
    </location>
</feature>